<keyword evidence="2" id="KW-0560">Oxidoreductase</keyword>
<organism evidence="5 6">
    <name type="scientific">Sphingobacterium corticis</name>
    <dbReference type="NCBI Taxonomy" id="1812823"/>
    <lineage>
        <taxon>Bacteria</taxon>
        <taxon>Pseudomonadati</taxon>
        <taxon>Bacteroidota</taxon>
        <taxon>Sphingobacteriia</taxon>
        <taxon>Sphingobacteriales</taxon>
        <taxon>Sphingobacteriaceae</taxon>
        <taxon>Sphingobacterium</taxon>
    </lineage>
</organism>
<dbReference type="Gene3D" id="3.30.360.10">
    <property type="entry name" value="Dihydrodipicolinate Reductase, domain 2"/>
    <property type="match status" value="1"/>
</dbReference>
<dbReference type="RefSeq" id="WP_380868589.1">
    <property type="nucleotide sequence ID" value="NZ_JBHUMA010000006.1"/>
</dbReference>
<dbReference type="SUPFAM" id="SSF51735">
    <property type="entry name" value="NAD(P)-binding Rossmann-fold domains"/>
    <property type="match status" value="1"/>
</dbReference>
<evidence type="ECO:0000259" key="4">
    <source>
        <dbReference type="Pfam" id="PF22725"/>
    </source>
</evidence>
<dbReference type="InterPro" id="IPR036291">
    <property type="entry name" value="NAD(P)-bd_dom_sf"/>
</dbReference>
<dbReference type="Proteomes" id="UP001597393">
    <property type="component" value="Unassembled WGS sequence"/>
</dbReference>
<evidence type="ECO:0000313" key="6">
    <source>
        <dbReference type="Proteomes" id="UP001597393"/>
    </source>
</evidence>
<evidence type="ECO:0000256" key="1">
    <source>
        <dbReference type="ARBA" id="ARBA00010928"/>
    </source>
</evidence>
<proteinExistence type="inferred from homology"/>
<name>A0ABW5NKK9_9SPHI</name>
<gene>
    <name evidence="5" type="ORF">ACFSQ3_06375</name>
</gene>
<dbReference type="InterPro" id="IPR000683">
    <property type="entry name" value="Gfo/Idh/MocA-like_OxRdtase_N"/>
</dbReference>
<dbReference type="Gene3D" id="3.40.50.720">
    <property type="entry name" value="NAD(P)-binding Rossmann-like Domain"/>
    <property type="match status" value="1"/>
</dbReference>
<comment type="similarity">
    <text evidence="1">Belongs to the Gfo/Idh/MocA family.</text>
</comment>
<evidence type="ECO:0000259" key="3">
    <source>
        <dbReference type="Pfam" id="PF01408"/>
    </source>
</evidence>
<feature type="domain" description="Gfo/Idh/MocA-like oxidoreductase N-terminal" evidence="3">
    <location>
        <begin position="8"/>
        <end position="123"/>
    </location>
</feature>
<evidence type="ECO:0000313" key="5">
    <source>
        <dbReference type="EMBL" id="MFD2598574.1"/>
    </source>
</evidence>
<dbReference type="Pfam" id="PF22725">
    <property type="entry name" value="GFO_IDH_MocA_C3"/>
    <property type="match status" value="1"/>
</dbReference>
<dbReference type="Pfam" id="PF01408">
    <property type="entry name" value="GFO_IDH_MocA"/>
    <property type="match status" value="1"/>
</dbReference>
<comment type="caution">
    <text evidence="5">The sequence shown here is derived from an EMBL/GenBank/DDBJ whole genome shotgun (WGS) entry which is preliminary data.</text>
</comment>
<dbReference type="SUPFAM" id="SSF55347">
    <property type="entry name" value="Glyceraldehyde-3-phosphate dehydrogenase-like, C-terminal domain"/>
    <property type="match status" value="1"/>
</dbReference>
<reference evidence="6" key="1">
    <citation type="journal article" date="2019" name="Int. J. Syst. Evol. Microbiol.">
        <title>The Global Catalogue of Microorganisms (GCM) 10K type strain sequencing project: providing services to taxonomists for standard genome sequencing and annotation.</title>
        <authorList>
            <consortium name="The Broad Institute Genomics Platform"/>
            <consortium name="The Broad Institute Genome Sequencing Center for Infectious Disease"/>
            <person name="Wu L."/>
            <person name="Ma J."/>
        </authorList>
    </citation>
    <scope>NUCLEOTIDE SEQUENCE [LARGE SCALE GENOMIC DNA]</scope>
    <source>
        <strain evidence="6">KCTC 42248</strain>
    </source>
</reference>
<dbReference type="PANTHER" id="PTHR43708:SF5">
    <property type="entry name" value="CONSERVED EXPRESSED OXIDOREDUCTASE (EUROFUNG)-RELATED"/>
    <property type="match status" value="1"/>
</dbReference>
<protein>
    <submittedName>
        <fullName evidence="5">Gfo/Idh/MocA family oxidoreductase</fullName>
    </submittedName>
</protein>
<sequence>MNKHQKIKTGILAYGMSGKVFHAPFLVDNDLFEFRAVVERTKKNAQTDYPNVISYDSVEELLRDPQIELVIVNTPNDTHFDFAKQAIEFGKHVLIEKPFAPTTAQAKELFALGRKYGKQVLPYHNRRFDSDFLSLKYVLEKRFVGRPIELHIRFDRYKPEIGPKVFKETRRPAAGVVYDLGSHLLDQVLSLFGKPKSMTKISGSYRDQSVVDDFGNIILNYVDGLNVYITTSLLVANPQASIVLHGTKGSFVKDRTDVQEAQLIKGIRPMQAEYGEEAEGKDGLLTVHHDDGSFEQLIVPSNRGHYEKVFQHVYDSIRQSAPYYVSEDEIVWQLDILGPNKGS</sequence>
<dbReference type="InterPro" id="IPR051317">
    <property type="entry name" value="Gfo/Idh/MocA_oxidoreduct"/>
</dbReference>
<dbReference type="PANTHER" id="PTHR43708">
    <property type="entry name" value="CONSERVED EXPRESSED OXIDOREDUCTASE (EUROFUNG)"/>
    <property type="match status" value="1"/>
</dbReference>
<evidence type="ECO:0000256" key="2">
    <source>
        <dbReference type="ARBA" id="ARBA00023002"/>
    </source>
</evidence>
<keyword evidence="6" id="KW-1185">Reference proteome</keyword>
<accession>A0ABW5NKK9</accession>
<dbReference type="EMBL" id="JBHUMA010000006">
    <property type="protein sequence ID" value="MFD2598574.1"/>
    <property type="molecule type" value="Genomic_DNA"/>
</dbReference>
<dbReference type="InterPro" id="IPR055170">
    <property type="entry name" value="GFO_IDH_MocA-like_dom"/>
</dbReference>
<feature type="domain" description="GFO/IDH/MocA-like oxidoreductase" evidence="4">
    <location>
        <begin position="133"/>
        <end position="251"/>
    </location>
</feature>